<name>A0A317VVF4_9EURO</name>
<evidence type="ECO:0000313" key="9">
    <source>
        <dbReference type="Proteomes" id="UP000247233"/>
    </source>
</evidence>
<evidence type="ECO:0000256" key="1">
    <source>
        <dbReference type="ARBA" id="ARBA00004123"/>
    </source>
</evidence>
<evidence type="ECO:0000256" key="5">
    <source>
        <dbReference type="ARBA" id="ARBA00023242"/>
    </source>
</evidence>
<evidence type="ECO:0000256" key="2">
    <source>
        <dbReference type="ARBA" id="ARBA00023015"/>
    </source>
</evidence>
<dbReference type="GO" id="GO:0000976">
    <property type="term" value="F:transcription cis-regulatory region binding"/>
    <property type="evidence" value="ECO:0007669"/>
    <property type="project" value="TreeGrafter"/>
</dbReference>
<protein>
    <recommendedName>
        <fullName evidence="7">Zn(2)-C6 fungal-type domain-containing protein</fullName>
    </recommendedName>
</protein>
<dbReference type="Pfam" id="PF00172">
    <property type="entry name" value="Zn_clus"/>
    <property type="match status" value="1"/>
</dbReference>
<feature type="region of interest" description="Disordered" evidence="6">
    <location>
        <begin position="61"/>
        <end position="141"/>
    </location>
</feature>
<dbReference type="InterPro" id="IPR036864">
    <property type="entry name" value="Zn2-C6_fun-type_DNA-bd_sf"/>
</dbReference>
<keyword evidence="4" id="KW-0804">Transcription</keyword>
<dbReference type="InterPro" id="IPR001138">
    <property type="entry name" value="Zn2Cys6_DnaBD"/>
</dbReference>
<dbReference type="GO" id="GO:0008270">
    <property type="term" value="F:zinc ion binding"/>
    <property type="evidence" value="ECO:0007669"/>
    <property type="project" value="InterPro"/>
</dbReference>
<dbReference type="PROSITE" id="PS00463">
    <property type="entry name" value="ZN2_CY6_FUNGAL_1"/>
    <property type="match status" value="1"/>
</dbReference>
<dbReference type="PROSITE" id="PS50048">
    <property type="entry name" value="ZN2_CY6_FUNGAL_2"/>
    <property type="match status" value="1"/>
</dbReference>
<sequence length="655" mass="73114">MSSPRSKASPANRQTRRFRTGCKTCKARRIQCDETRPECTACVSKGRSCPGYTRDFKWSTKHEVSARHDGRRDRGSSQPGVAPFAQTYRTSTIPGGESEVRVGDGETREDEGNDAIVDASRRQQSPRQHSPALVNGSTPKETRTIGTLDLDSFKASHVDPQSLQLALLERRATELQRRLDSRISPQLTDFPTFLIEYWFKNICCIWSGFDSDRNLNRNLAMSTWTNQKSVFHCLQAMSAFHLAEQLPHLGDTAMTSWKSAVQAIHEDLASVTTTSPTRLPTGLLLSLSGIGTTTCWTDSQQLGLPLLKKMKTLLAHYNRSAALMSSSDRLYLEFFNDSCIYWDILCKVVTDDASPIGPSPALSPSSSSMPETAPPHPWVGVSRNILELFANSILLCKRYCKRLRSSDFKSATVHSLRDMIDGVHEARSLRKTLIGLKQSTGSQLAETGDKLTPLSHLVDVAEGYRLAALLQLYQTFKDLEDEYVSERDGSPDETWIQGLALELLDLMKRIPLESGSRCIQPLLYLSIATGLRSCPPVPVDVPHIADGTECLERHALQGNVTALSDILGQSDLQRSNVSSMKLTRMSVNIGQARRIIMQRVSVLEYSLPTKPITVLKALMKRIWDVWDAEMCGGRTVRSKHWIEVMEESRLHTMFG</sequence>
<dbReference type="SMART" id="SM00066">
    <property type="entry name" value="GAL4"/>
    <property type="match status" value="1"/>
</dbReference>
<dbReference type="PANTHER" id="PTHR37534">
    <property type="entry name" value="TRANSCRIPTIONAL ACTIVATOR PROTEIN UGA3"/>
    <property type="match status" value="1"/>
</dbReference>
<dbReference type="AlphaFoldDB" id="A0A317VVF4"/>
<dbReference type="GO" id="GO:0045944">
    <property type="term" value="P:positive regulation of transcription by RNA polymerase II"/>
    <property type="evidence" value="ECO:0007669"/>
    <property type="project" value="TreeGrafter"/>
</dbReference>
<dbReference type="Gene3D" id="4.10.240.10">
    <property type="entry name" value="Zn(2)-C6 fungal-type DNA-binding domain"/>
    <property type="match status" value="1"/>
</dbReference>
<keyword evidence="3" id="KW-0238">DNA-binding</keyword>
<dbReference type="GO" id="GO:0005634">
    <property type="term" value="C:nucleus"/>
    <property type="evidence" value="ECO:0007669"/>
    <property type="project" value="UniProtKB-SubCell"/>
</dbReference>
<keyword evidence="9" id="KW-1185">Reference proteome</keyword>
<evidence type="ECO:0000256" key="4">
    <source>
        <dbReference type="ARBA" id="ARBA00023163"/>
    </source>
</evidence>
<feature type="domain" description="Zn(2)-C6 fungal-type" evidence="7">
    <location>
        <begin position="21"/>
        <end position="49"/>
    </location>
</feature>
<evidence type="ECO:0000256" key="3">
    <source>
        <dbReference type="ARBA" id="ARBA00023125"/>
    </source>
</evidence>
<dbReference type="Proteomes" id="UP000247233">
    <property type="component" value="Unassembled WGS sequence"/>
</dbReference>
<keyword evidence="2" id="KW-0805">Transcription regulation</keyword>
<dbReference type="EMBL" id="MSFL01000017">
    <property type="protein sequence ID" value="PWY78374.1"/>
    <property type="molecule type" value="Genomic_DNA"/>
</dbReference>
<dbReference type="OrthoDB" id="39175at2759"/>
<dbReference type="GeneID" id="37063465"/>
<proteinExistence type="predicted"/>
<dbReference type="STRING" id="1448321.A0A317VVF4"/>
<evidence type="ECO:0000313" key="8">
    <source>
        <dbReference type="EMBL" id="PWY78374.1"/>
    </source>
</evidence>
<comment type="subcellular location">
    <subcellularLocation>
        <location evidence="1">Nucleus</location>
    </subcellularLocation>
</comment>
<reference evidence="8 9" key="1">
    <citation type="submission" date="2016-12" db="EMBL/GenBank/DDBJ databases">
        <title>The genomes of Aspergillus section Nigri reveals drivers in fungal speciation.</title>
        <authorList>
            <consortium name="DOE Joint Genome Institute"/>
            <person name="Vesth T.C."/>
            <person name="Nybo J."/>
            <person name="Theobald S."/>
            <person name="Brandl J."/>
            <person name="Frisvad J.C."/>
            <person name="Nielsen K.F."/>
            <person name="Lyhne E.K."/>
            <person name="Kogle M.E."/>
            <person name="Kuo A."/>
            <person name="Riley R."/>
            <person name="Clum A."/>
            <person name="Nolan M."/>
            <person name="Lipzen A."/>
            <person name="Salamov A."/>
            <person name="Henrissat B."/>
            <person name="Wiebenga A."/>
            <person name="De Vries R.P."/>
            <person name="Grigoriev I.V."/>
            <person name="Mortensen U.H."/>
            <person name="Andersen M.R."/>
            <person name="Baker S.E."/>
        </authorList>
    </citation>
    <scope>NUCLEOTIDE SEQUENCE [LARGE SCALE GENOMIC DNA]</scope>
    <source>
        <strain evidence="8 9">CBS 117.55</strain>
    </source>
</reference>
<comment type="caution">
    <text evidence="8">The sequence shown here is derived from an EMBL/GenBank/DDBJ whole genome shotgun (WGS) entry which is preliminary data.</text>
</comment>
<dbReference type="Pfam" id="PF11951">
    <property type="entry name" value="Fungal_trans_2"/>
    <property type="match status" value="1"/>
</dbReference>
<evidence type="ECO:0000256" key="6">
    <source>
        <dbReference type="SAM" id="MobiDB-lite"/>
    </source>
</evidence>
<evidence type="ECO:0000259" key="7">
    <source>
        <dbReference type="PROSITE" id="PS50048"/>
    </source>
</evidence>
<organism evidence="8 9">
    <name type="scientific">Aspergillus heteromorphus CBS 117.55</name>
    <dbReference type="NCBI Taxonomy" id="1448321"/>
    <lineage>
        <taxon>Eukaryota</taxon>
        <taxon>Fungi</taxon>
        <taxon>Dikarya</taxon>
        <taxon>Ascomycota</taxon>
        <taxon>Pezizomycotina</taxon>
        <taxon>Eurotiomycetes</taxon>
        <taxon>Eurotiomycetidae</taxon>
        <taxon>Eurotiales</taxon>
        <taxon>Aspergillaceae</taxon>
        <taxon>Aspergillus</taxon>
        <taxon>Aspergillus subgen. Circumdati</taxon>
    </lineage>
</organism>
<dbReference type="SUPFAM" id="SSF57701">
    <property type="entry name" value="Zn2/Cys6 DNA-binding domain"/>
    <property type="match status" value="1"/>
</dbReference>
<keyword evidence="5" id="KW-0539">Nucleus</keyword>
<accession>A0A317VVF4</accession>
<dbReference type="InterPro" id="IPR021858">
    <property type="entry name" value="Fun_TF"/>
</dbReference>
<dbReference type="PANTHER" id="PTHR37534:SF11">
    <property type="entry name" value="ZN(II)2CYS6 TRANSCRIPTION FACTOR (EUROFUNG)"/>
    <property type="match status" value="1"/>
</dbReference>
<dbReference type="VEuPathDB" id="FungiDB:BO70DRAFT_338960"/>
<gene>
    <name evidence="8" type="ORF">BO70DRAFT_338960</name>
</gene>
<feature type="compositionally biased region" description="Basic and acidic residues" evidence="6">
    <location>
        <begin position="61"/>
        <end position="75"/>
    </location>
</feature>
<dbReference type="GO" id="GO:0000981">
    <property type="term" value="F:DNA-binding transcription factor activity, RNA polymerase II-specific"/>
    <property type="evidence" value="ECO:0007669"/>
    <property type="project" value="InterPro"/>
</dbReference>
<dbReference type="RefSeq" id="XP_025398315.1">
    <property type="nucleotide sequence ID" value="XM_025541228.1"/>
</dbReference>